<dbReference type="EMBL" id="BARU01045777">
    <property type="protein sequence ID" value="GAH96491.1"/>
    <property type="molecule type" value="Genomic_DNA"/>
</dbReference>
<accession>X1JP45</accession>
<gene>
    <name evidence="1" type="ORF">S03H2_69320</name>
</gene>
<name>X1JP45_9ZZZZ</name>
<dbReference type="AlphaFoldDB" id="X1JP45"/>
<protein>
    <submittedName>
        <fullName evidence="1">Uncharacterized protein</fullName>
    </submittedName>
</protein>
<reference evidence="1" key="1">
    <citation type="journal article" date="2014" name="Front. Microbiol.">
        <title>High frequency of phylogenetically diverse reductive dehalogenase-homologous genes in deep subseafloor sedimentary metagenomes.</title>
        <authorList>
            <person name="Kawai M."/>
            <person name="Futagami T."/>
            <person name="Toyoda A."/>
            <person name="Takaki Y."/>
            <person name="Nishi S."/>
            <person name="Hori S."/>
            <person name="Arai W."/>
            <person name="Tsubouchi T."/>
            <person name="Morono Y."/>
            <person name="Uchiyama I."/>
            <person name="Ito T."/>
            <person name="Fujiyama A."/>
            <person name="Inagaki F."/>
            <person name="Takami H."/>
        </authorList>
    </citation>
    <scope>NUCLEOTIDE SEQUENCE</scope>
    <source>
        <strain evidence="1">Expedition CK06-06</strain>
    </source>
</reference>
<proteinExistence type="predicted"/>
<evidence type="ECO:0000313" key="1">
    <source>
        <dbReference type="EMBL" id="GAH96491.1"/>
    </source>
</evidence>
<organism evidence="1">
    <name type="scientific">marine sediment metagenome</name>
    <dbReference type="NCBI Taxonomy" id="412755"/>
    <lineage>
        <taxon>unclassified sequences</taxon>
        <taxon>metagenomes</taxon>
        <taxon>ecological metagenomes</taxon>
    </lineage>
</organism>
<feature type="non-terminal residue" evidence="1">
    <location>
        <position position="1"/>
    </location>
</feature>
<comment type="caution">
    <text evidence="1">The sequence shown here is derived from an EMBL/GenBank/DDBJ whole genome shotgun (WGS) entry which is preliminary data.</text>
</comment>
<sequence>IKIGFVREHQFHRLTSQTVAAAENSVDYVGQVLLMEGDKIRARFENATTTDTIYLFANGYKIRR</sequence>